<protein>
    <recommendedName>
        <fullName evidence="2">DUF6533 domain-containing protein</fullName>
    </recommendedName>
</protein>
<sequence length="290" mass="32516">MDVDNVLAASRIQMVKYSDLASIALLVFEYLLTFNLEVTLVWPSTWSTSKVLFLLSRYLPFLEIPLTSFYVFASTPAATLCRTVNSIIIITRVLGIGIAEAILLLRTYALSGRDRRVLTIFGSFFVLGVSTSIITCSLFIRSSIYDVPPLHLVGCNLVGGTFIFIGIPFMIVALNEIVLMSYTLRVGLKTYRHSLSPLVITLYADGIMYFVFLSTGSIVNLCILVAGPSHLQDLLNSFLRVFHAIFACRILLHVREADRQRREQQTYQENFVSDIYFATTDQAPATIIRT</sequence>
<keyword evidence="1" id="KW-0472">Membrane</keyword>
<feature type="transmembrane region" description="Helical" evidence="1">
    <location>
        <begin position="54"/>
        <end position="72"/>
    </location>
</feature>
<feature type="transmembrane region" description="Helical" evidence="1">
    <location>
        <begin position="20"/>
        <end position="42"/>
    </location>
</feature>
<feature type="transmembrane region" description="Helical" evidence="1">
    <location>
        <begin position="84"/>
        <end position="105"/>
    </location>
</feature>
<comment type="caution">
    <text evidence="3">The sequence shown here is derived from an EMBL/GenBank/DDBJ whole genome shotgun (WGS) entry which is preliminary data.</text>
</comment>
<organism evidence="3 4">
    <name type="scientific">Mycena alexandri</name>
    <dbReference type="NCBI Taxonomy" id="1745969"/>
    <lineage>
        <taxon>Eukaryota</taxon>
        <taxon>Fungi</taxon>
        <taxon>Dikarya</taxon>
        <taxon>Basidiomycota</taxon>
        <taxon>Agaricomycotina</taxon>
        <taxon>Agaricomycetes</taxon>
        <taxon>Agaricomycetidae</taxon>
        <taxon>Agaricales</taxon>
        <taxon>Marasmiineae</taxon>
        <taxon>Mycenaceae</taxon>
        <taxon>Mycena</taxon>
    </lineage>
</organism>
<dbReference type="AlphaFoldDB" id="A0AAD6WMM9"/>
<gene>
    <name evidence="3" type="ORF">C8F04DRAFT_1158902</name>
</gene>
<evidence type="ECO:0000313" key="4">
    <source>
        <dbReference type="Proteomes" id="UP001218188"/>
    </source>
</evidence>
<dbReference type="InterPro" id="IPR045340">
    <property type="entry name" value="DUF6533"/>
</dbReference>
<evidence type="ECO:0000259" key="2">
    <source>
        <dbReference type="Pfam" id="PF20151"/>
    </source>
</evidence>
<dbReference type="EMBL" id="JARJCM010000453">
    <property type="protein sequence ID" value="KAJ7016911.1"/>
    <property type="molecule type" value="Genomic_DNA"/>
</dbReference>
<dbReference type="Proteomes" id="UP001218188">
    <property type="component" value="Unassembled WGS sequence"/>
</dbReference>
<reference evidence="3" key="1">
    <citation type="submission" date="2023-03" db="EMBL/GenBank/DDBJ databases">
        <title>Massive genome expansion in bonnet fungi (Mycena s.s.) driven by repeated elements and novel gene families across ecological guilds.</title>
        <authorList>
            <consortium name="Lawrence Berkeley National Laboratory"/>
            <person name="Harder C.B."/>
            <person name="Miyauchi S."/>
            <person name="Viragh M."/>
            <person name="Kuo A."/>
            <person name="Thoen E."/>
            <person name="Andreopoulos B."/>
            <person name="Lu D."/>
            <person name="Skrede I."/>
            <person name="Drula E."/>
            <person name="Henrissat B."/>
            <person name="Morin E."/>
            <person name="Kohler A."/>
            <person name="Barry K."/>
            <person name="LaButti K."/>
            <person name="Morin E."/>
            <person name="Salamov A."/>
            <person name="Lipzen A."/>
            <person name="Mereny Z."/>
            <person name="Hegedus B."/>
            <person name="Baldrian P."/>
            <person name="Stursova M."/>
            <person name="Weitz H."/>
            <person name="Taylor A."/>
            <person name="Grigoriev I.V."/>
            <person name="Nagy L.G."/>
            <person name="Martin F."/>
            <person name="Kauserud H."/>
        </authorList>
    </citation>
    <scope>NUCLEOTIDE SEQUENCE</scope>
    <source>
        <strain evidence="3">CBHHK200</strain>
    </source>
</reference>
<keyword evidence="1" id="KW-1133">Transmembrane helix</keyword>
<evidence type="ECO:0000313" key="3">
    <source>
        <dbReference type="EMBL" id="KAJ7016911.1"/>
    </source>
</evidence>
<keyword evidence="1" id="KW-0812">Transmembrane</keyword>
<feature type="domain" description="DUF6533" evidence="2">
    <location>
        <begin position="17"/>
        <end position="62"/>
    </location>
</feature>
<evidence type="ECO:0000256" key="1">
    <source>
        <dbReference type="SAM" id="Phobius"/>
    </source>
</evidence>
<keyword evidence="4" id="KW-1185">Reference proteome</keyword>
<feature type="transmembrane region" description="Helical" evidence="1">
    <location>
        <begin position="160"/>
        <end position="182"/>
    </location>
</feature>
<dbReference type="Pfam" id="PF20151">
    <property type="entry name" value="DUF6533"/>
    <property type="match status" value="1"/>
</dbReference>
<proteinExistence type="predicted"/>
<name>A0AAD6WMM9_9AGAR</name>
<accession>A0AAD6WMM9</accession>
<feature type="transmembrane region" description="Helical" evidence="1">
    <location>
        <begin position="202"/>
        <end position="228"/>
    </location>
</feature>
<feature type="transmembrane region" description="Helical" evidence="1">
    <location>
        <begin position="117"/>
        <end position="140"/>
    </location>
</feature>